<dbReference type="PANTHER" id="PTHR30007">
    <property type="entry name" value="PHP DOMAIN PROTEIN"/>
    <property type="match status" value="1"/>
</dbReference>
<keyword evidence="3" id="KW-1185">Reference proteome</keyword>
<organism evidence="2 3">
    <name type="scientific">Gemmata massiliana</name>
    <dbReference type="NCBI Taxonomy" id="1210884"/>
    <lineage>
        <taxon>Bacteria</taxon>
        <taxon>Pseudomonadati</taxon>
        <taxon>Planctomycetota</taxon>
        <taxon>Planctomycetia</taxon>
        <taxon>Gemmatales</taxon>
        <taxon>Gemmataceae</taxon>
        <taxon>Gemmata</taxon>
    </lineage>
</organism>
<dbReference type="InterPro" id="IPR025161">
    <property type="entry name" value="IS402-like_dom"/>
</dbReference>
<gene>
    <name evidence="2" type="ORF">SOIL9_49430</name>
</gene>
<reference evidence="2 3" key="1">
    <citation type="submission" date="2019-05" db="EMBL/GenBank/DDBJ databases">
        <authorList>
            <consortium name="Science for Life Laboratories"/>
        </authorList>
    </citation>
    <scope>NUCLEOTIDE SEQUENCE [LARGE SCALE GENOMIC DNA]</scope>
    <source>
        <strain evidence="2">Soil9</strain>
    </source>
</reference>
<dbReference type="Proteomes" id="UP000464178">
    <property type="component" value="Chromosome"/>
</dbReference>
<dbReference type="KEGG" id="gms:SOIL9_49430"/>
<dbReference type="PANTHER" id="PTHR30007:SF0">
    <property type="entry name" value="TRANSPOSASE"/>
    <property type="match status" value="1"/>
</dbReference>
<evidence type="ECO:0000259" key="1">
    <source>
        <dbReference type="Pfam" id="PF13340"/>
    </source>
</evidence>
<dbReference type="EMBL" id="LR593886">
    <property type="protein sequence ID" value="VTR92771.1"/>
    <property type="molecule type" value="Genomic_DNA"/>
</dbReference>
<sequence length="110" mass="12935">MRSPRYPSDVTDEQWALVAPLIPVYPGGRRRKTSTRDVLDGIFYVLRTGCPWRFLPKEFPPKSTTWRYFDEWRHNGTLRVRYDRLGMIRDAFTTLAASVVCFRILHDGTL</sequence>
<accession>A0A6P2CUV7</accession>
<name>A0A6P2CUV7_9BACT</name>
<feature type="domain" description="Insertion element IS402-like" evidence="1">
    <location>
        <begin position="10"/>
        <end position="78"/>
    </location>
</feature>
<proteinExistence type="predicted"/>
<evidence type="ECO:0000313" key="3">
    <source>
        <dbReference type="Proteomes" id="UP000464178"/>
    </source>
</evidence>
<dbReference type="Pfam" id="PF13340">
    <property type="entry name" value="DUF4096"/>
    <property type="match status" value="1"/>
</dbReference>
<dbReference type="AlphaFoldDB" id="A0A6P2CUV7"/>
<protein>
    <recommendedName>
        <fullName evidence="1">Insertion element IS402-like domain-containing protein</fullName>
    </recommendedName>
</protein>
<evidence type="ECO:0000313" key="2">
    <source>
        <dbReference type="EMBL" id="VTR92771.1"/>
    </source>
</evidence>